<gene>
    <name evidence="1" type="ORF">P872_15650</name>
</gene>
<evidence type="ECO:0000313" key="1">
    <source>
        <dbReference type="EMBL" id="ERM84216.1"/>
    </source>
</evidence>
<name>U5C5K7_9BACT</name>
<organism evidence="1 2">
    <name type="scientific">Rhodonellum psychrophilum GCM71 = DSM 17998</name>
    <dbReference type="NCBI Taxonomy" id="1123057"/>
    <lineage>
        <taxon>Bacteria</taxon>
        <taxon>Pseudomonadati</taxon>
        <taxon>Bacteroidota</taxon>
        <taxon>Cytophagia</taxon>
        <taxon>Cytophagales</taxon>
        <taxon>Cytophagaceae</taxon>
        <taxon>Rhodonellum</taxon>
    </lineage>
</organism>
<proteinExistence type="predicted"/>
<comment type="caution">
    <text evidence="1">The sequence shown here is derived from an EMBL/GenBank/DDBJ whole genome shotgun (WGS) entry which is preliminary data.</text>
</comment>
<keyword evidence="2" id="KW-1185">Reference proteome</keyword>
<dbReference type="AlphaFoldDB" id="U5C5K7"/>
<accession>U5C5K7</accession>
<protein>
    <submittedName>
        <fullName evidence="1">Uncharacterized protein</fullName>
    </submittedName>
</protein>
<sequence>MFSDSLHRSLWILLFDLLDGKISFTILPSFCQFLYRNDPIGENNTK</sequence>
<evidence type="ECO:0000313" key="2">
    <source>
        <dbReference type="Proteomes" id="UP000016843"/>
    </source>
</evidence>
<dbReference type="Proteomes" id="UP000016843">
    <property type="component" value="Unassembled WGS sequence"/>
</dbReference>
<dbReference type="EMBL" id="AWXR01000006">
    <property type="protein sequence ID" value="ERM84216.1"/>
    <property type="molecule type" value="Genomic_DNA"/>
</dbReference>
<reference evidence="1 2" key="1">
    <citation type="journal article" date="2013" name="Genome Announc.">
        <title>Draft Genome Sequence of the Psychrophilic and Alkaliphilic Rhodonellum psychrophilum Strain GCM71T.</title>
        <authorList>
            <person name="Hauptmann A.L."/>
            <person name="Glaring M.A."/>
            <person name="Hallin P.F."/>
            <person name="Prieme A."/>
            <person name="Stougaard P."/>
        </authorList>
    </citation>
    <scope>NUCLEOTIDE SEQUENCE [LARGE SCALE GENOMIC DNA]</scope>
    <source>
        <strain evidence="1 2">GCM71</strain>
    </source>
</reference>